<evidence type="ECO:0000313" key="8">
    <source>
        <dbReference type="EMBL" id="GAH62142.1"/>
    </source>
</evidence>
<evidence type="ECO:0000256" key="5">
    <source>
        <dbReference type="ARBA" id="ARBA00023136"/>
    </source>
</evidence>
<reference evidence="8" key="1">
    <citation type="journal article" date="2014" name="Front. Microbiol.">
        <title>High frequency of phylogenetically diverse reductive dehalogenase-homologous genes in deep subseafloor sedimentary metagenomes.</title>
        <authorList>
            <person name="Kawai M."/>
            <person name="Futagami T."/>
            <person name="Toyoda A."/>
            <person name="Takaki Y."/>
            <person name="Nishi S."/>
            <person name="Hori S."/>
            <person name="Arai W."/>
            <person name="Tsubouchi T."/>
            <person name="Morono Y."/>
            <person name="Uchiyama I."/>
            <person name="Ito T."/>
            <person name="Fujiyama A."/>
            <person name="Inagaki F."/>
            <person name="Takami H."/>
        </authorList>
    </citation>
    <scope>NUCLEOTIDE SEQUENCE</scope>
    <source>
        <strain evidence="8">Expedition CK06-06</strain>
    </source>
</reference>
<evidence type="ECO:0000256" key="2">
    <source>
        <dbReference type="ARBA" id="ARBA00022475"/>
    </source>
</evidence>
<evidence type="ECO:0000259" key="7">
    <source>
        <dbReference type="Pfam" id="PF02706"/>
    </source>
</evidence>
<dbReference type="PANTHER" id="PTHR32309">
    <property type="entry name" value="TYROSINE-PROTEIN KINASE"/>
    <property type="match status" value="1"/>
</dbReference>
<evidence type="ECO:0000256" key="3">
    <source>
        <dbReference type="ARBA" id="ARBA00022692"/>
    </source>
</evidence>
<protein>
    <recommendedName>
        <fullName evidence="7">Polysaccharide chain length determinant N-terminal domain-containing protein</fullName>
    </recommendedName>
</protein>
<evidence type="ECO:0000256" key="4">
    <source>
        <dbReference type="ARBA" id="ARBA00022989"/>
    </source>
</evidence>
<proteinExistence type="predicted"/>
<comment type="caution">
    <text evidence="8">The sequence shown here is derived from an EMBL/GenBank/DDBJ whole genome shotgun (WGS) entry which is preliminary data.</text>
</comment>
<dbReference type="GO" id="GO:0005886">
    <property type="term" value="C:plasma membrane"/>
    <property type="evidence" value="ECO:0007669"/>
    <property type="project" value="UniProtKB-SubCell"/>
</dbReference>
<comment type="subcellular location">
    <subcellularLocation>
        <location evidence="1">Cell membrane</location>
        <topology evidence="1">Multi-pass membrane protein</topology>
    </subcellularLocation>
</comment>
<keyword evidence="4 6" id="KW-1133">Transmembrane helix</keyword>
<keyword evidence="2" id="KW-1003">Cell membrane</keyword>
<accession>X1GYA3</accession>
<keyword evidence="5 6" id="KW-0472">Membrane</keyword>
<dbReference type="PANTHER" id="PTHR32309:SF13">
    <property type="entry name" value="FERRIC ENTEROBACTIN TRANSPORT PROTEIN FEPE"/>
    <property type="match status" value="1"/>
</dbReference>
<name>X1GYA3_9ZZZZ</name>
<gene>
    <name evidence="8" type="ORF">S03H2_51759</name>
</gene>
<dbReference type="EMBL" id="BARU01032855">
    <property type="protein sequence ID" value="GAH62142.1"/>
    <property type="molecule type" value="Genomic_DNA"/>
</dbReference>
<dbReference type="AlphaFoldDB" id="X1GYA3"/>
<dbReference type="GO" id="GO:0004713">
    <property type="term" value="F:protein tyrosine kinase activity"/>
    <property type="evidence" value="ECO:0007669"/>
    <property type="project" value="TreeGrafter"/>
</dbReference>
<organism evidence="8">
    <name type="scientific">marine sediment metagenome</name>
    <dbReference type="NCBI Taxonomy" id="412755"/>
    <lineage>
        <taxon>unclassified sequences</taxon>
        <taxon>metagenomes</taxon>
        <taxon>ecological metagenomes</taxon>
    </lineage>
</organism>
<dbReference type="Pfam" id="PF02706">
    <property type="entry name" value="Wzz"/>
    <property type="match status" value="1"/>
</dbReference>
<feature type="non-terminal residue" evidence="8">
    <location>
        <position position="186"/>
    </location>
</feature>
<dbReference type="InterPro" id="IPR003856">
    <property type="entry name" value="LPS_length_determ_N"/>
</dbReference>
<sequence length="186" mass="21110">MNEEKIDIRTYIAIVLRRKWLILILFLATFLSTIYFTLRKPPVYEAKATIIIKQLPATFPGMELGFTKATYITNHTLILKSRTLMEKVAENFTVAEMESVGVESKGLIIGKVSSATTINPVRNSDIIEIKCKADKPYTAALFANKIAETYIQFNIEDKRREVSGVRVFAESQKKVVESQLKEAEDE</sequence>
<feature type="domain" description="Polysaccharide chain length determinant N-terminal" evidence="7">
    <location>
        <begin position="4"/>
        <end position="91"/>
    </location>
</feature>
<evidence type="ECO:0000256" key="6">
    <source>
        <dbReference type="SAM" id="Phobius"/>
    </source>
</evidence>
<dbReference type="InterPro" id="IPR050445">
    <property type="entry name" value="Bact_polysacc_biosynth/exp"/>
</dbReference>
<keyword evidence="3 6" id="KW-0812">Transmembrane</keyword>
<evidence type="ECO:0000256" key="1">
    <source>
        <dbReference type="ARBA" id="ARBA00004651"/>
    </source>
</evidence>
<feature type="transmembrane region" description="Helical" evidence="6">
    <location>
        <begin position="20"/>
        <end position="38"/>
    </location>
</feature>